<keyword evidence="2 3" id="KW-0175">Coiled coil</keyword>
<feature type="domain" description="CusB-like beta-barrel" evidence="6">
    <location>
        <begin position="380"/>
        <end position="458"/>
    </location>
</feature>
<accession>D4L0C9</accession>
<proteinExistence type="predicted"/>
<dbReference type="Proteomes" id="UP000008953">
    <property type="component" value="Chromosome"/>
</dbReference>
<reference evidence="7 8" key="2">
    <citation type="submission" date="2010-03" db="EMBL/GenBank/DDBJ databases">
        <authorList>
            <person name="Pajon A."/>
        </authorList>
    </citation>
    <scope>NUCLEOTIDE SEQUENCE [LARGE SCALE GENOMIC DNA]</scope>
    <source>
        <strain evidence="7 8">XB6B4</strain>
    </source>
</reference>
<keyword evidence="5" id="KW-0732">Signal</keyword>
<evidence type="ECO:0000256" key="4">
    <source>
        <dbReference type="SAM" id="MobiDB-lite"/>
    </source>
</evidence>
<evidence type="ECO:0000256" key="5">
    <source>
        <dbReference type="SAM" id="SignalP"/>
    </source>
</evidence>
<dbReference type="GO" id="GO:0030313">
    <property type="term" value="C:cell envelope"/>
    <property type="evidence" value="ECO:0007669"/>
    <property type="project" value="UniProtKB-SubCell"/>
</dbReference>
<dbReference type="Gene3D" id="2.40.50.100">
    <property type="match status" value="1"/>
</dbReference>
<evidence type="ECO:0000313" key="8">
    <source>
        <dbReference type="Proteomes" id="UP000008953"/>
    </source>
</evidence>
<evidence type="ECO:0000256" key="3">
    <source>
        <dbReference type="SAM" id="Coils"/>
    </source>
</evidence>
<organism evidence="7 8">
    <name type="scientific">Roseburia intestinalis XB6B4</name>
    <dbReference type="NCBI Taxonomy" id="718255"/>
    <lineage>
        <taxon>Bacteria</taxon>
        <taxon>Bacillati</taxon>
        <taxon>Bacillota</taxon>
        <taxon>Clostridia</taxon>
        <taxon>Lachnospirales</taxon>
        <taxon>Lachnospiraceae</taxon>
        <taxon>Roseburia</taxon>
    </lineage>
</organism>
<reference evidence="7 8" key="1">
    <citation type="submission" date="2010-03" db="EMBL/GenBank/DDBJ databases">
        <title>The genome sequence of Roseburia intestinalis XB6B4.</title>
        <authorList>
            <consortium name="metaHIT consortium -- http://www.metahit.eu/"/>
            <person name="Pajon A."/>
            <person name="Turner K."/>
            <person name="Parkhill J."/>
            <person name="Bernalier A."/>
        </authorList>
    </citation>
    <scope>NUCLEOTIDE SEQUENCE [LARGE SCALE GENOMIC DNA]</scope>
    <source>
        <strain evidence="7 8">XB6B4</strain>
    </source>
</reference>
<protein>
    <recommendedName>
        <fullName evidence="6">CusB-like beta-barrel domain-containing protein</fullName>
    </recommendedName>
</protein>
<dbReference type="Pfam" id="PF25954">
    <property type="entry name" value="Beta-barrel_RND_2"/>
    <property type="match status" value="1"/>
</dbReference>
<feature type="coiled-coil region" evidence="3">
    <location>
        <begin position="113"/>
        <end position="339"/>
    </location>
</feature>
<evidence type="ECO:0000256" key="2">
    <source>
        <dbReference type="ARBA" id="ARBA00023054"/>
    </source>
</evidence>
<dbReference type="InterPro" id="IPR058792">
    <property type="entry name" value="Beta-barrel_RND_2"/>
</dbReference>
<dbReference type="AlphaFoldDB" id="D4L0C9"/>
<evidence type="ECO:0000259" key="6">
    <source>
        <dbReference type="Pfam" id="PF25954"/>
    </source>
</evidence>
<dbReference type="EMBL" id="FP929050">
    <property type="protein sequence ID" value="CBL13069.1"/>
    <property type="molecule type" value="Genomic_DNA"/>
</dbReference>
<dbReference type="HOGENOM" id="CLU_589092_0_0_9"/>
<gene>
    <name evidence="7" type="ORF">RO1_26190</name>
</gene>
<dbReference type="InterPro" id="IPR050465">
    <property type="entry name" value="UPF0194_transport"/>
</dbReference>
<name>D4L0C9_9FIRM</name>
<evidence type="ECO:0000313" key="7">
    <source>
        <dbReference type="EMBL" id="CBL13069.1"/>
    </source>
</evidence>
<evidence type="ECO:0000256" key="1">
    <source>
        <dbReference type="ARBA" id="ARBA00004196"/>
    </source>
</evidence>
<dbReference type="PATRIC" id="fig|718255.3.peg.3765"/>
<dbReference type="Gene3D" id="2.40.30.170">
    <property type="match status" value="1"/>
</dbReference>
<dbReference type="PANTHER" id="PTHR32347">
    <property type="entry name" value="EFFLUX SYSTEM COMPONENT YKNX-RELATED"/>
    <property type="match status" value="1"/>
</dbReference>
<comment type="subcellular location">
    <subcellularLocation>
        <location evidence="1">Cell envelope</location>
    </subcellularLocation>
</comment>
<feature type="region of interest" description="Disordered" evidence="4">
    <location>
        <begin position="33"/>
        <end position="70"/>
    </location>
</feature>
<feature type="region of interest" description="Disordered" evidence="4">
    <location>
        <begin position="444"/>
        <end position="464"/>
    </location>
</feature>
<feature type="compositionally biased region" description="Polar residues" evidence="4">
    <location>
        <begin position="447"/>
        <end position="457"/>
    </location>
</feature>
<dbReference type="KEGG" id="rix:RO1_26190"/>
<dbReference type="Gene3D" id="1.10.287.470">
    <property type="entry name" value="Helix hairpin bin"/>
    <property type="match status" value="1"/>
</dbReference>
<sequence>MRKPGKRMASVIASIAAVCVMTGGIGYQAAVSGAQTDSTENSVKAQNTDQQESTDGSFSEEGTTQIGTVSQMPEFTVNAVTMTVEEVYASSGDTVSKGDALFKLTDESMEAAKSDYEDAISDAENTLKTAEANLASGKLSAESTKQDADLTAQTAADSYQAQVDALDAAVEEKKEAYDEAVEQISEYQTKIDNNDYYVECAIDEKKDAVDAATTALAQAQDTLTQAQQSADAAQSTLEQAQKEFDSAVETYNKNVEETNTKITELTDSLDDLKSDYEQAERDATMQKAELQNEYDTAVVEGKYAGSTYESTVSELESAVESAQDTLDTLKEEQTALLALENGVVTADEDGTIAAVPYEAEDTLQSGTAFALYCDTQTIMISVEVPQENIAQVGVGDEVSVMIAGNRDGAVTGTVSSIASSATTGGSVSNVTYAVIISIDNSDGRLGSGSSATVTFQGEQEEKTE</sequence>
<dbReference type="RefSeq" id="WP_015521497.1">
    <property type="nucleotide sequence ID" value="NC_021012.1"/>
</dbReference>
<dbReference type="GeneID" id="61432441"/>
<dbReference type="PANTHER" id="PTHR32347:SF23">
    <property type="entry name" value="BLL5650 PROTEIN"/>
    <property type="match status" value="1"/>
</dbReference>
<feature type="signal peptide" evidence="5">
    <location>
        <begin position="1"/>
        <end position="29"/>
    </location>
</feature>
<feature type="chain" id="PRO_5039174805" description="CusB-like beta-barrel domain-containing protein" evidence="5">
    <location>
        <begin position="30"/>
        <end position="464"/>
    </location>
</feature>